<evidence type="ECO:0000313" key="2">
    <source>
        <dbReference type="Proteomes" id="UP001274896"/>
    </source>
</evidence>
<organism evidence="1 2">
    <name type="scientific">Hemibagrus guttatus</name>
    <dbReference type="NCBI Taxonomy" id="175788"/>
    <lineage>
        <taxon>Eukaryota</taxon>
        <taxon>Metazoa</taxon>
        <taxon>Chordata</taxon>
        <taxon>Craniata</taxon>
        <taxon>Vertebrata</taxon>
        <taxon>Euteleostomi</taxon>
        <taxon>Actinopterygii</taxon>
        <taxon>Neopterygii</taxon>
        <taxon>Teleostei</taxon>
        <taxon>Ostariophysi</taxon>
        <taxon>Siluriformes</taxon>
        <taxon>Bagridae</taxon>
        <taxon>Hemibagrus</taxon>
    </lineage>
</organism>
<proteinExistence type="predicted"/>
<dbReference type="Gene3D" id="3.40.50.12690">
    <property type="match status" value="1"/>
</dbReference>
<dbReference type="EMBL" id="JAUCMX010000001">
    <property type="protein sequence ID" value="KAK3556263.1"/>
    <property type="molecule type" value="Genomic_DNA"/>
</dbReference>
<reference evidence="1" key="1">
    <citation type="submission" date="2023-06" db="EMBL/GenBank/DDBJ databases">
        <title>Male Hemibagrus guttatus genome.</title>
        <authorList>
            <person name="Bian C."/>
        </authorList>
    </citation>
    <scope>NUCLEOTIDE SEQUENCE</scope>
    <source>
        <strain evidence="1">Male_cb2023</strain>
        <tissue evidence="1">Muscle</tissue>
    </source>
</reference>
<name>A0AAE0VC24_9TELE</name>
<evidence type="ECO:0008006" key="3">
    <source>
        <dbReference type="Google" id="ProtNLM"/>
    </source>
</evidence>
<accession>A0AAE0VC24</accession>
<sequence>MVQEWFDEHNNGFEVMTWSPFFPDLNPIKHLWDVLDKLRSMEAPPRNLRDFKDLLLTFALLSEAPAEKPERALVIGDSILRHVKLARPLGAPAAQARCIPEARVPDIADKALIAEDFNIHFDKSEDPLRAAVVSILDSITTWMYVTPTGAVSSTTQVGCKLEEKERFWSELDEVMESIPTGERVVIGVDFNGHVGEGNRGDE</sequence>
<dbReference type="AlphaFoldDB" id="A0AAE0VC24"/>
<gene>
    <name evidence="1" type="ORF">QTP70_007139</name>
</gene>
<evidence type="ECO:0000313" key="1">
    <source>
        <dbReference type="EMBL" id="KAK3556263.1"/>
    </source>
</evidence>
<dbReference type="Gene3D" id="3.30.420.10">
    <property type="entry name" value="Ribonuclease H-like superfamily/Ribonuclease H"/>
    <property type="match status" value="1"/>
</dbReference>
<dbReference type="GO" id="GO:0003676">
    <property type="term" value="F:nucleic acid binding"/>
    <property type="evidence" value="ECO:0007669"/>
    <property type="project" value="InterPro"/>
</dbReference>
<protein>
    <recommendedName>
        <fullName evidence="3">Tc1-like transposase DDE domain-containing protein</fullName>
    </recommendedName>
</protein>
<dbReference type="InterPro" id="IPR036397">
    <property type="entry name" value="RNaseH_sf"/>
</dbReference>
<comment type="caution">
    <text evidence="1">The sequence shown here is derived from an EMBL/GenBank/DDBJ whole genome shotgun (WGS) entry which is preliminary data.</text>
</comment>
<keyword evidence="2" id="KW-1185">Reference proteome</keyword>
<dbReference type="Proteomes" id="UP001274896">
    <property type="component" value="Unassembled WGS sequence"/>
</dbReference>